<dbReference type="GO" id="GO:0020037">
    <property type="term" value="F:heme binding"/>
    <property type="evidence" value="ECO:0007669"/>
    <property type="project" value="InterPro"/>
</dbReference>
<evidence type="ECO:0000256" key="8">
    <source>
        <dbReference type="ARBA" id="ARBA00022989"/>
    </source>
</evidence>
<keyword evidence="10 13" id="KW-0408">Iron</keyword>
<evidence type="ECO:0000256" key="10">
    <source>
        <dbReference type="ARBA" id="ARBA00023004"/>
    </source>
</evidence>
<dbReference type="CDD" id="cd11069">
    <property type="entry name" value="CYP_FUM15-like"/>
    <property type="match status" value="1"/>
</dbReference>
<dbReference type="Proteomes" id="UP000813824">
    <property type="component" value="Unassembled WGS sequence"/>
</dbReference>
<evidence type="ECO:0000256" key="5">
    <source>
        <dbReference type="ARBA" id="ARBA00022617"/>
    </source>
</evidence>
<evidence type="ECO:0000256" key="2">
    <source>
        <dbReference type="ARBA" id="ARBA00004370"/>
    </source>
</evidence>
<evidence type="ECO:0000256" key="3">
    <source>
        <dbReference type="ARBA" id="ARBA00004721"/>
    </source>
</evidence>
<comment type="pathway">
    <text evidence="3">Secondary metabolite biosynthesis; terpenoid biosynthesis.</text>
</comment>
<keyword evidence="7 13" id="KW-0479">Metal-binding</keyword>
<comment type="cofactor">
    <cofactor evidence="1 13">
        <name>heme</name>
        <dbReference type="ChEBI" id="CHEBI:30413"/>
    </cofactor>
</comment>
<dbReference type="PRINTS" id="PR00463">
    <property type="entry name" value="EP450I"/>
</dbReference>
<evidence type="ECO:0000313" key="15">
    <source>
        <dbReference type="Proteomes" id="UP000813824"/>
    </source>
</evidence>
<comment type="similarity">
    <text evidence="4">Belongs to the cytochrome P450 family.</text>
</comment>
<keyword evidence="11" id="KW-0503">Monooxygenase</keyword>
<dbReference type="Gene3D" id="1.10.630.10">
    <property type="entry name" value="Cytochrome P450"/>
    <property type="match status" value="1"/>
</dbReference>
<evidence type="ECO:0000256" key="1">
    <source>
        <dbReference type="ARBA" id="ARBA00001971"/>
    </source>
</evidence>
<proteinExistence type="inferred from homology"/>
<keyword evidence="15" id="KW-1185">Reference proteome</keyword>
<dbReference type="OrthoDB" id="1470350at2759"/>
<protein>
    <submittedName>
        <fullName evidence="14">Cytochrome P450</fullName>
    </submittedName>
</protein>
<evidence type="ECO:0000256" key="11">
    <source>
        <dbReference type="ARBA" id="ARBA00023033"/>
    </source>
</evidence>
<dbReference type="PANTHER" id="PTHR24305">
    <property type="entry name" value="CYTOCHROME P450"/>
    <property type="match status" value="1"/>
</dbReference>
<dbReference type="GO" id="GO:0004497">
    <property type="term" value="F:monooxygenase activity"/>
    <property type="evidence" value="ECO:0007669"/>
    <property type="project" value="UniProtKB-KW"/>
</dbReference>
<evidence type="ECO:0000256" key="6">
    <source>
        <dbReference type="ARBA" id="ARBA00022692"/>
    </source>
</evidence>
<evidence type="ECO:0000256" key="4">
    <source>
        <dbReference type="ARBA" id="ARBA00010617"/>
    </source>
</evidence>
<reference evidence="14" key="1">
    <citation type="journal article" date="2021" name="New Phytol.">
        <title>Evolutionary innovations through gain and loss of genes in the ectomycorrhizal Boletales.</title>
        <authorList>
            <person name="Wu G."/>
            <person name="Miyauchi S."/>
            <person name="Morin E."/>
            <person name="Kuo A."/>
            <person name="Drula E."/>
            <person name="Varga T."/>
            <person name="Kohler A."/>
            <person name="Feng B."/>
            <person name="Cao Y."/>
            <person name="Lipzen A."/>
            <person name="Daum C."/>
            <person name="Hundley H."/>
            <person name="Pangilinan J."/>
            <person name="Johnson J."/>
            <person name="Barry K."/>
            <person name="LaButti K."/>
            <person name="Ng V."/>
            <person name="Ahrendt S."/>
            <person name="Min B."/>
            <person name="Choi I.G."/>
            <person name="Park H."/>
            <person name="Plett J.M."/>
            <person name="Magnuson J."/>
            <person name="Spatafora J.W."/>
            <person name="Nagy L.G."/>
            <person name="Henrissat B."/>
            <person name="Grigoriev I.V."/>
            <person name="Yang Z.L."/>
            <person name="Xu J."/>
            <person name="Martin F.M."/>
        </authorList>
    </citation>
    <scope>NUCLEOTIDE SEQUENCE</scope>
    <source>
        <strain evidence="14">KKN 215</strain>
    </source>
</reference>
<evidence type="ECO:0000256" key="7">
    <source>
        <dbReference type="ARBA" id="ARBA00022723"/>
    </source>
</evidence>
<organism evidence="14 15">
    <name type="scientific">Cristinia sonorae</name>
    <dbReference type="NCBI Taxonomy" id="1940300"/>
    <lineage>
        <taxon>Eukaryota</taxon>
        <taxon>Fungi</taxon>
        <taxon>Dikarya</taxon>
        <taxon>Basidiomycota</taxon>
        <taxon>Agaricomycotina</taxon>
        <taxon>Agaricomycetes</taxon>
        <taxon>Agaricomycetidae</taxon>
        <taxon>Agaricales</taxon>
        <taxon>Pleurotineae</taxon>
        <taxon>Stephanosporaceae</taxon>
        <taxon>Cristinia</taxon>
    </lineage>
</organism>
<keyword evidence="12" id="KW-0472">Membrane</keyword>
<dbReference type="Pfam" id="PF00067">
    <property type="entry name" value="p450"/>
    <property type="match status" value="1"/>
</dbReference>
<evidence type="ECO:0000256" key="9">
    <source>
        <dbReference type="ARBA" id="ARBA00023002"/>
    </source>
</evidence>
<comment type="caution">
    <text evidence="14">The sequence shown here is derived from an EMBL/GenBank/DDBJ whole genome shotgun (WGS) entry which is preliminary data.</text>
</comment>
<dbReference type="InterPro" id="IPR050121">
    <property type="entry name" value="Cytochrome_P450_monoxygenase"/>
</dbReference>
<dbReference type="InterPro" id="IPR001128">
    <property type="entry name" value="Cyt_P450"/>
</dbReference>
<dbReference type="InterPro" id="IPR002401">
    <property type="entry name" value="Cyt_P450_E_grp-I"/>
</dbReference>
<feature type="binding site" description="axial binding residue" evidence="13">
    <location>
        <position position="486"/>
    </location>
    <ligand>
        <name>heme</name>
        <dbReference type="ChEBI" id="CHEBI:30413"/>
    </ligand>
    <ligandPart>
        <name>Fe</name>
        <dbReference type="ChEBI" id="CHEBI:18248"/>
    </ligandPart>
</feature>
<dbReference type="GO" id="GO:0016020">
    <property type="term" value="C:membrane"/>
    <property type="evidence" value="ECO:0007669"/>
    <property type="project" value="UniProtKB-SubCell"/>
</dbReference>
<dbReference type="AlphaFoldDB" id="A0A8K0USD6"/>
<dbReference type="GO" id="GO:0005506">
    <property type="term" value="F:iron ion binding"/>
    <property type="evidence" value="ECO:0007669"/>
    <property type="project" value="InterPro"/>
</dbReference>
<dbReference type="SUPFAM" id="SSF48264">
    <property type="entry name" value="Cytochrome P450"/>
    <property type="match status" value="1"/>
</dbReference>
<name>A0A8K0USD6_9AGAR</name>
<evidence type="ECO:0000256" key="12">
    <source>
        <dbReference type="ARBA" id="ARBA00023136"/>
    </source>
</evidence>
<keyword evidence="8" id="KW-1133">Transmembrane helix</keyword>
<evidence type="ECO:0000256" key="13">
    <source>
        <dbReference type="PIRSR" id="PIRSR602401-1"/>
    </source>
</evidence>
<dbReference type="PRINTS" id="PR00385">
    <property type="entry name" value="P450"/>
</dbReference>
<comment type="subcellular location">
    <subcellularLocation>
        <location evidence="2">Membrane</location>
    </subcellularLocation>
</comment>
<dbReference type="EMBL" id="JAEVFJ010000010">
    <property type="protein sequence ID" value="KAH8102302.1"/>
    <property type="molecule type" value="Genomic_DNA"/>
</dbReference>
<keyword evidence="5 13" id="KW-0349">Heme</keyword>
<sequence>MNELNFTTTALSLGIAWVLWKVLAIVLFTSPLDKLPGPKPKSWLTGHIKDIFNRHGWAFRDRLATDYGPISKVHGLFGARILHVYDPLALNHILVKDSLAYDEASWYYESNLLTFGPALLATHGDHHRKQRKMLAPVFSANRVKEKITIFYKIAHKMRDSIIGQTKDGPREVDIYGWMSRAALELIGQGGLGYSFDPLTEKVPTGEPYGNVVKSYLPTLYSLGPLRLFSHHLKYLGSPSFRRKLLNIIPHKGLHKLRDVVDQMHDMSRQVFEDKKRALTAGDAAMVEQVGEGKDIMSTLLRANMVASEADRLPENELICQMAGLVFAAVDTTAVALTQILQTISEHPEAQDKMRAEIMEAINAHGGEIPYDELVDLPYMEAVYREIVRLDPPVTMVFRETTQDTVLPFTPIQGSDGKTLTEIEVPKGTLVLLSIRAANRHPDVWGEDVLEWKPERWLSPLPKSVSEAHIPGVYSNLMTFLGGRRSCIGFRFSQLEIKVILATLLSNFKFSLSENKDDIVWNLAGVRYPTVGRDTIKPSFPMKVERLSA</sequence>
<keyword evidence="6" id="KW-0812">Transmembrane</keyword>
<gene>
    <name evidence="14" type="ORF">BXZ70DRAFT_67278</name>
</gene>
<dbReference type="PANTHER" id="PTHR24305:SF166">
    <property type="entry name" value="CYTOCHROME P450 12A4, MITOCHONDRIAL-RELATED"/>
    <property type="match status" value="1"/>
</dbReference>
<dbReference type="GO" id="GO:0016705">
    <property type="term" value="F:oxidoreductase activity, acting on paired donors, with incorporation or reduction of molecular oxygen"/>
    <property type="evidence" value="ECO:0007669"/>
    <property type="project" value="InterPro"/>
</dbReference>
<evidence type="ECO:0000313" key="14">
    <source>
        <dbReference type="EMBL" id="KAH8102302.1"/>
    </source>
</evidence>
<keyword evidence="9" id="KW-0560">Oxidoreductase</keyword>
<accession>A0A8K0USD6</accession>
<dbReference type="InterPro" id="IPR036396">
    <property type="entry name" value="Cyt_P450_sf"/>
</dbReference>